<comment type="caution">
    <text evidence="1">The sequence shown here is derived from an EMBL/GenBank/DDBJ whole genome shotgun (WGS) entry which is preliminary data.</text>
</comment>
<protein>
    <submittedName>
        <fullName evidence="1">Uncharacterized protein</fullName>
    </submittedName>
</protein>
<dbReference type="OrthoDB" id="3558497at2759"/>
<dbReference type="AlphaFoldDB" id="T0KFE0"/>
<reference evidence="2" key="1">
    <citation type="journal article" date="2013" name="Mol. Plant Microbe Interact.">
        <title>Global aspects of pacC regulation of pathogenicity genes in Colletotrichum gloeosporioides as revealed by transcriptome analysis.</title>
        <authorList>
            <person name="Alkan N."/>
            <person name="Meng X."/>
            <person name="Friedlander G."/>
            <person name="Reuveni E."/>
            <person name="Sukno S."/>
            <person name="Sherman A."/>
            <person name="Thon M."/>
            <person name="Fluhr R."/>
            <person name="Prusky D."/>
        </authorList>
    </citation>
    <scope>NUCLEOTIDE SEQUENCE [LARGE SCALE GENOMIC DNA]</scope>
    <source>
        <strain evidence="2">Cg-14</strain>
    </source>
</reference>
<dbReference type="Proteomes" id="UP000015530">
    <property type="component" value="Unassembled WGS sequence"/>
</dbReference>
<name>T0KFE0_COLGC</name>
<accession>T0KFE0</accession>
<proteinExistence type="predicted"/>
<evidence type="ECO:0000313" key="2">
    <source>
        <dbReference type="Proteomes" id="UP000015530"/>
    </source>
</evidence>
<organism evidence="1 2">
    <name type="scientific">Colletotrichum gloeosporioides (strain Cg-14)</name>
    <name type="common">Anthracnose fungus</name>
    <name type="synonym">Glomerella cingulata</name>
    <dbReference type="NCBI Taxonomy" id="1237896"/>
    <lineage>
        <taxon>Eukaryota</taxon>
        <taxon>Fungi</taxon>
        <taxon>Dikarya</taxon>
        <taxon>Ascomycota</taxon>
        <taxon>Pezizomycotina</taxon>
        <taxon>Sordariomycetes</taxon>
        <taxon>Hypocreomycetidae</taxon>
        <taxon>Glomerellales</taxon>
        <taxon>Glomerellaceae</taxon>
        <taxon>Colletotrichum</taxon>
        <taxon>Colletotrichum gloeosporioides species complex</taxon>
    </lineage>
</organism>
<gene>
    <name evidence="1" type="ORF">CGLO_06082</name>
</gene>
<sequence>MLKQNYGDVNYRVEMRHNYYSIKSPASERLIDIAVLRG</sequence>
<dbReference type="EMBL" id="AMYD01001220">
    <property type="protein sequence ID" value="EQB54132.1"/>
    <property type="molecule type" value="Genomic_DNA"/>
</dbReference>
<evidence type="ECO:0000313" key="1">
    <source>
        <dbReference type="EMBL" id="EQB54132.1"/>
    </source>
</evidence>
<dbReference type="HOGENOM" id="CLU_3335515_0_0_1"/>